<name>A0A1Q9D2A7_SYMMI</name>
<dbReference type="Proteomes" id="UP000186817">
    <property type="component" value="Unassembled WGS sequence"/>
</dbReference>
<protein>
    <submittedName>
        <fullName evidence="2">Uncharacterized protein</fullName>
    </submittedName>
</protein>
<dbReference type="AlphaFoldDB" id="A0A1Q9D2A7"/>
<accession>A0A1Q9D2A7</accession>
<dbReference type="EMBL" id="LSRX01000767">
    <property type="protein sequence ID" value="OLP89319.1"/>
    <property type="molecule type" value="Genomic_DNA"/>
</dbReference>
<reference evidence="2 3" key="1">
    <citation type="submission" date="2016-02" db="EMBL/GenBank/DDBJ databases">
        <title>Genome analysis of coral dinoflagellate symbionts highlights evolutionary adaptations to a symbiotic lifestyle.</title>
        <authorList>
            <person name="Aranda M."/>
            <person name="Li Y."/>
            <person name="Liew Y.J."/>
            <person name="Baumgarten S."/>
            <person name="Simakov O."/>
            <person name="Wilson M."/>
            <person name="Piel J."/>
            <person name="Ashoor H."/>
            <person name="Bougouffa S."/>
            <person name="Bajic V.B."/>
            <person name="Ryu T."/>
            <person name="Ravasi T."/>
            <person name="Bayer T."/>
            <person name="Micklem G."/>
            <person name="Kim H."/>
            <person name="Bhak J."/>
            <person name="Lajeunesse T.C."/>
            <person name="Voolstra C.R."/>
        </authorList>
    </citation>
    <scope>NUCLEOTIDE SEQUENCE [LARGE SCALE GENOMIC DNA]</scope>
    <source>
        <strain evidence="2 3">CCMP2467</strain>
    </source>
</reference>
<evidence type="ECO:0000313" key="3">
    <source>
        <dbReference type="Proteomes" id="UP000186817"/>
    </source>
</evidence>
<feature type="compositionally biased region" description="Low complexity" evidence="1">
    <location>
        <begin position="72"/>
        <end position="84"/>
    </location>
</feature>
<keyword evidence="3" id="KW-1185">Reference proteome</keyword>
<proteinExistence type="predicted"/>
<evidence type="ECO:0000256" key="1">
    <source>
        <dbReference type="SAM" id="MobiDB-lite"/>
    </source>
</evidence>
<gene>
    <name evidence="2" type="ORF">AK812_SmicGene29251</name>
</gene>
<sequence length="115" mass="12618">MGAIQLLRCCSSEVPELSAAKTNARSCEHPRARPDDARSEGRSCALVHKRTQPPELRSPGTSETARFPPLPQLSLRSSLISGGSPRRRANSKALRSSDDRRESVPGPLRPQRHLD</sequence>
<feature type="region of interest" description="Disordered" evidence="1">
    <location>
        <begin position="19"/>
        <end position="115"/>
    </location>
</feature>
<evidence type="ECO:0000313" key="2">
    <source>
        <dbReference type="EMBL" id="OLP89319.1"/>
    </source>
</evidence>
<comment type="caution">
    <text evidence="2">The sequence shown here is derived from an EMBL/GenBank/DDBJ whole genome shotgun (WGS) entry which is preliminary data.</text>
</comment>
<organism evidence="2 3">
    <name type="scientific">Symbiodinium microadriaticum</name>
    <name type="common">Dinoflagellate</name>
    <name type="synonym">Zooxanthella microadriatica</name>
    <dbReference type="NCBI Taxonomy" id="2951"/>
    <lineage>
        <taxon>Eukaryota</taxon>
        <taxon>Sar</taxon>
        <taxon>Alveolata</taxon>
        <taxon>Dinophyceae</taxon>
        <taxon>Suessiales</taxon>
        <taxon>Symbiodiniaceae</taxon>
        <taxon>Symbiodinium</taxon>
    </lineage>
</organism>
<feature type="compositionally biased region" description="Basic and acidic residues" evidence="1">
    <location>
        <begin position="26"/>
        <end position="41"/>
    </location>
</feature>